<sequence>MSSALSAIGTVVSMVGTVAGIMQAQQSAQMQAAQYQQQMNVQYQNAQRQAHFERQQQVQRHMGEVKAQQAAALSYQNQVQYNNQAANAVYSQEQVKLQEARNAAAFKSQEIYAKQIGGMGKVLASGATGQSVGLLTLDQDRQAGFALAKENASLRSAEQAMGVGMDVAFQQNQSANNQAYSKVPSPIQAPQFAPDPAGVGENLNLGIPAYSWS</sequence>
<dbReference type="Proteomes" id="UP000297398">
    <property type="component" value="Segment"/>
</dbReference>
<gene>
    <name evidence="2" type="ORF">S-CBP42_0009</name>
    <name evidence="1" type="ORF">SXGG_00025</name>
</gene>
<accession>G8EYE3</accession>
<dbReference type="RefSeq" id="YP_009220194.1">
    <property type="nucleotide sequence ID" value="NC_029031.1"/>
</dbReference>
<reference evidence="2 3" key="3">
    <citation type="journal article" date="2015" name="PLoS ONE">
        <title>Comparative Genomic and Phylogenomic Analyses Reveal a Conserved Core Genome Shared by Estuarine and Oceanic Cyanopodoviruses.</title>
        <authorList>
            <person name="Huang S."/>
            <person name="Zhang S."/>
            <person name="Jiao N."/>
            <person name="Chen F."/>
        </authorList>
    </citation>
    <scope>NUCLEOTIDE SEQUENCE [LARGE SCALE GENOMIC DNA]</scope>
</reference>
<dbReference type="OrthoDB" id="27996at10239"/>
<dbReference type="EMBL" id="JF974300">
    <property type="protein sequence ID" value="AET72523.1"/>
    <property type="molecule type" value="Genomic_DNA"/>
</dbReference>
<dbReference type="GeneID" id="26646366"/>
<dbReference type="KEGG" id="vg:26646366"/>
<evidence type="ECO:0000313" key="1">
    <source>
        <dbReference type="EMBL" id="AET72523.1"/>
    </source>
</evidence>
<evidence type="ECO:0000313" key="3">
    <source>
        <dbReference type="Proteomes" id="UP000030042"/>
    </source>
</evidence>
<dbReference type="Proteomes" id="UP000030042">
    <property type="component" value="Segment"/>
</dbReference>
<protein>
    <submittedName>
        <fullName evidence="2">Internal virion protein</fullName>
    </submittedName>
</protein>
<reference evidence="1 4" key="1">
    <citation type="submission" date="2010-12" db="EMBL/GenBank/DDBJ databases">
        <title>The Genome Sequence of Synechococcus phage S-CBP42.</title>
        <authorList>
            <consortium name="The Broad Institute Genome Sequencing Platform"/>
            <person name="Henn M.R."/>
            <person name="Chen F."/>
            <person name="Wang K."/>
            <person name="Levin J."/>
            <person name="Malboeuf C."/>
            <person name="Casali M."/>
            <person name="Russ C."/>
            <person name="Lennon N."/>
            <person name="Chapman S.B."/>
            <person name="Erlich R."/>
            <person name="Young S.K."/>
            <person name="Yandava C."/>
            <person name="Zeng Q."/>
            <person name="Alvarado L."/>
            <person name="Anderson S."/>
            <person name="Berlin A."/>
            <person name="Chen Z."/>
            <person name="Freedman E."/>
            <person name="Gellesch M."/>
            <person name="Goldberg J."/>
            <person name="Green L."/>
            <person name="Griggs A."/>
            <person name="Gujja S."/>
            <person name="Heilman E.R."/>
            <person name="Heiman D."/>
            <person name="Hollinger A."/>
            <person name="Howarth C."/>
            <person name="Larson L."/>
            <person name="Mehta T."/>
            <person name="Pearson M."/>
            <person name="Roberts A."/>
            <person name="Ryan E."/>
            <person name="Saif S."/>
            <person name="Shea T."/>
            <person name="Shenoy N."/>
            <person name="Sisk P."/>
            <person name="Stolte C."/>
            <person name="Sykes S."/>
            <person name="White J."/>
            <person name="Haas B."/>
            <person name="Nusbaum C."/>
            <person name="Birren B."/>
        </authorList>
    </citation>
    <scope>NUCLEOTIDE SEQUENCE [LARGE SCALE GENOMIC DNA]</scope>
</reference>
<name>G8EYE3_9CAUD</name>
<evidence type="ECO:0000313" key="4">
    <source>
        <dbReference type="Proteomes" id="UP000297398"/>
    </source>
</evidence>
<proteinExistence type="predicted"/>
<reference evidence="3" key="2">
    <citation type="submission" date="2012-12" db="EMBL/GenBank/DDBJ databases">
        <title>Genomics of marine cyanopodoviruses.</title>
        <authorList>
            <person name="Huang S."/>
            <person name="Chen F."/>
        </authorList>
    </citation>
    <scope>NUCLEOTIDE SEQUENCE [LARGE SCALE GENOMIC DNA]</scope>
</reference>
<organism evidence="1 4">
    <name type="scientific">Synechococcus phage S-CBP42</name>
    <dbReference type="NCBI Taxonomy" id="461711"/>
    <lineage>
        <taxon>Viruses</taxon>
        <taxon>Duplodnaviria</taxon>
        <taxon>Heunggongvirae</taxon>
        <taxon>Uroviricota</taxon>
        <taxon>Caudoviricetes</taxon>
        <taxon>Autographivirales</taxon>
        <taxon>Aegirvirus</taxon>
        <taxon>Aegirvirus SCBP42</taxon>
    </lineage>
</organism>
<dbReference type="EMBL" id="KC310805">
    <property type="protein sequence ID" value="AGK86661.1"/>
    <property type="molecule type" value="Genomic_DNA"/>
</dbReference>
<keyword evidence="3" id="KW-1185">Reference proteome</keyword>
<evidence type="ECO:0000313" key="2">
    <source>
        <dbReference type="EMBL" id="AGK86661.1"/>
    </source>
</evidence>